<sequence>MFPTLRVSGNLVNLRQVLKVSGEEEEFLENILCDDVADAIWSWCFYFEEMMDDSRDFSFGEWAVVWGVVWDELLLLSGWGKIFSNMS</sequence>
<name>A0A4Y2H1T3_ARAVE</name>
<comment type="caution">
    <text evidence="1">The sequence shown here is derived from an EMBL/GenBank/DDBJ whole genome shotgun (WGS) entry which is preliminary data.</text>
</comment>
<dbReference type="Proteomes" id="UP000499080">
    <property type="component" value="Unassembled WGS sequence"/>
</dbReference>
<dbReference type="AlphaFoldDB" id="A0A4Y2H1T3"/>
<evidence type="ECO:0000313" key="1">
    <source>
        <dbReference type="EMBL" id="GBM60020.1"/>
    </source>
</evidence>
<reference evidence="1 2" key="1">
    <citation type="journal article" date="2019" name="Sci. Rep.">
        <title>Orb-weaving spider Araneus ventricosus genome elucidates the spidroin gene catalogue.</title>
        <authorList>
            <person name="Kono N."/>
            <person name="Nakamura H."/>
            <person name="Ohtoshi R."/>
            <person name="Moran D.A.P."/>
            <person name="Shinohara A."/>
            <person name="Yoshida Y."/>
            <person name="Fujiwara M."/>
            <person name="Mori M."/>
            <person name="Tomita M."/>
            <person name="Arakawa K."/>
        </authorList>
    </citation>
    <scope>NUCLEOTIDE SEQUENCE [LARGE SCALE GENOMIC DNA]</scope>
</reference>
<protein>
    <submittedName>
        <fullName evidence="1">Uncharacterized protein</fullName>
    </submittedName>
</protein>
<evidence type="ECO:0000313" key="2">
    <source>
        <dbReference type="Proteomes" id="UP000499080"/>
    </source>
</evidence>
<gene>
    <name evidence="1" type="ORF">AVEN_147585_1</name>
</gene>
<keyword evidence="2" id="KW-1185">Reference proteome</keyword>
<dbReference type="EMBL" id="BGPR01001712">
    <property type="protein sequence ID" value="GBM60020.1"/>
    <property type="molecule type" value="Genomic_DNA"/>
</dbReference>
<organism evidence="1 2">
    <name type="scientific">Araneus ventricosus</name>
    <name type="common">Orbweaver spider</name>
    <name type="synonym">Epeira ventricosa</name>
    <dbReference type="NCBI Taxonomy" id="182803"/>
    <lineage>
        <taxon>Eukaryota</taxon>
        <taxon>Metazoa</taxon>
        <taxon>Ecdysozoa</taxon>
        <taxon>Arthropoda</taxon>
        <taxon>Chelicerata</taxon>
        <taxon>Arachnida</taxon>
        <taxon>Araneae</taxon>
        <taxon>Araneomorphae</taxon>
        <taxon>Entelegynae</taxon>
        <taxon>Araneoidea</taxon>
        <taxon>Araneidae</taxon>
        <taxon>Araneus</taxon>
    </lineage>
</organism>
<accession>A0A4Y2H1T3</accession>
<proteinExistence type="predicted"/>